<proteinExistence type="predicted"/>
<feature type="compositionally biased region" description="Polar residues" evidence="1">
    <location>
        <begin position="1"/>
        <end position="13"/>
    </location>
</feature>
<organism evidence="3 4">
    <name type="scientific">Aspergillus pseudoviridinutans</name>
    <dbReference type="NCBI Taxonomy" id="1517512"/>
    <lineage>
        <taxon>Eukaryota</taxon>
        <taxon>Fungi</taxon>
        <taxon>Dikarya</taxon>
        <taxon>Ascomycota</taxon>
        <taxon>Pezizomycotina</taxon>
        <taxon>Eurotiomycetes</taxon>
        <taxon>Eurotiomycetidae</taxon>
        <taxon>Eurotiales</taxon>
        <taxon>Aspergillaceae</taxon>
        <taxon>Aspergillus</taxon>
        <taxon>Aspergillus subgen. Fumigati</taxon>
    </lineage>
</organism>
<feature type="transmembrane region" description="Helical" evidence="2">
    <location>
        <begin position="661"/>
        <end position="684"/>
    </location>
</feature>
<name>A0A9P3EV20_9EURO</name>
<keyword evidence="2" id="KW-0472">Membrane</keyword>
<dbReference type="InterPro" id="IPR021840">
    <property type="entry name" value="DUF3433"/>
</dbReference>
<reference evidence="3 4" key="1">
    <citation type="submission" date="2018-10" db="EMBL/GenBank/DDBJ databases">
        <title>Pan-genome distribution and transcriptional activeness of fungal secondary metabolism genes in Aspergillus section Fumigati.</title>
        <authorList>
            <person name="Takahashi H."/>
            <person name="Umemura M."/>
            <person name="Ninomiya A."/>
            <person name="Kusuya Y."/>
            <person name="Urayama S."/>
            <person name="Shimizu M."/>
            <person name="Watanabe A."/>
            <person name="Kamei K."/>
            <person name="Yaguchi T."/>
            <person name="Hagiwara D."/>
        </authorList>
    </citation>
    <scope>NUCLEOTIDE SEQUENCE [LARGE SCALE GENOMIC DNA]</scope>
    <source>
        <strain evidence="3 4">IFM 55266</strain>
    </source>
</reference>
<keyword evidence="2" id="KW-0812">Transmembrane</keyword>
<feature type="region of interest" description="Disordered" evidence="1">
    <location>
        <begin position="1"/>
        <end position="24"/>
    </location>
</feature>
<dbReference type="Pfam" id="PF11915">
    <property type="entry name" value="DUF3433"/>
    <property type="match status" value="2"/>
</dbReference>
<gene>
    <name evidence="3" type="ORF">Asppvi_005525</name>
</gene>
<dbReference type="Proteomes" id="UP001043456">
    <property type="component" value="Unassembled WGS sequence"/>
</dbReference>
<dbReference type="AlphaFoldDB" id="A0A9P3EV20"/>
<keyword evidence="4" id="KW-1185">Reference proteome</keyword>
<dbReference type="OrthoDB" id="3248909at2759"/>
<feature type="transmembrane region" description="Helical" evidence="2">
    <location>
        <begin position="120"/>
        <end position="141"/>
    </location>
</feature>
<accession>A0A9P3EV20</accession>
<dbReference type="EMBL" id="BHVY01000004">
    <property type="protein sequence ID" value="GIJ86633.1"/>
    <property type="molecule type" value="Genomic_DNA"/>
</dbReference>
<dbReference type="GeneID" id="67004136"/>
<sequence length="1188" mass="130916">MVANDSTHTSGEGQRQDQNDCTAAQHRGWRPSSLQAPFLCSLAVSFLLLSIALEHLRQYADRNQGLIIFKATAELPKSVSVAYIYVPTAVAVLAVTLWNFSASDVVRLEPYFQVAKPEGVAAAVLFTSYSFYYGLMAPLMAARNRHWLVFFTSGLSILLRIFLPSLLSGLLVLTEVTTTESKSVRTWPDLLDVDTQKAWLSSETFGPHANASLKMTMDDVFLLRSSDYATAAVSMPLDENETSMLSLNQTVYWAELACQVVNRTDLEPPDRGVSWNISGMEFPSLGDGNAASTCYVDVSLGNITADRGASSQVRYWEPVHSETRLHAPSAFRTRGCQSIALFGILLDLDMDVHGMSTSVTSNATAFACTATYMSAEAEVFISINGSITEAKVHPSTERSLTSTDFAHEEFQDLVFSEYHSTPLAKLRTPNAVAVDGIDSGPVASNSTARIDVAQYQDAIVQFWKQKFITTMSKFFNPTVTPTKVDARQVTTVVALDVISRSAIMAEAILLASVALLLFLAALYPRRMNFLRSDPGSIAAQCGIIADLFPPDTVLARSEAQFHSATTRQLRLWSKGFRCEWTGGSSQRKINVVPLNRPLGPECLALPSTRRGRDPRPHFLVPLWFLVECVLLIGTLVTFGFALSSLRLDDITDNFSPKEIGLTIFLIFAPTFVSSVISSLLASILRHLSVLEPWVRLQRGMASAADSLALNYGSQTPIAVLQMSGRSTPLLLTILSVTCILNLLLNIVSAGVFEPRLKQYKTSASGLLSAQYNDTVFHAPSFEAEFDGYGLILSSLTTGAPLLPWTTPEYSFLPLTVNESDYDSGGGASYSAITLGVGANLECHHIPINNSWTDSETGKVLWNHTTPSGDNCTAEADDRDADGGLIRRSIAYLLPTWDSPASPCRTSIFILARWATRYPAPTNSQNSLALYCMPSIQINEFEVLFDDQGTIASYKHAAATTDPRGQILRNASESLGYLNRALASVGQKFPAHRDSSFYRYDWPGLLTAFAYEPLDPSLDSFQPELLIRAVQSTYRAIFSSYLTLARDIYFDRYRSPATPAVDGTIIAKFWDMSPSTPSMVIIIILLSIDVSVLVLVFALRHKSFNGPRIPKSVGSLIPWVALSRIAPDFRGTSRMTDSEQRDYLVRKRHKYTFGQSLCPDGEKRWLLDYDSRYLKEEGHELDEIRGTVR</sequence>
<dbReference type="RefSeq" id="XP_043157379.1">
    <property type="nucleotide sequence ID" value="XM_043301444.1"/>
</dbReference>
<feature type="transmembrane region" description="Helical" evidence="2">
    <location>
        <begin position="80"/>
        <end position="100"/>
    </location>
</feature>
<feature type="transmembrane region" description="Helical" evidence="2">
    <location>
        <begin position="618"/>
        <end position="641"/>
    </location>
</feature>
<keyword evidence="2" id="KW-1133">Transmembrane helix</keyword>
<evidence type="ECO:0000313" key="3">
    <source>
        <dbReference type="EMBL" id="GIJ86633.1"/>
    </source>
</evidence>
<feature type="transmembrane region" description="Helical" evidence="2">
    <location>
        <begin position="502"/>
        <end position="523"/>
    </location>
</feature>
<dbReference type="PANTHER" id="PTHR37544">
    <property type="entry name" value="SPRAY-RELATED"/>
    <property type="match status" value="1"/>
</dbReference>
<evidence type="ECO:0000256" key="2">
    <source>
        <dbReference type="SAM" id="Phobius"/>
    </source>
</evidence>
<feature type="transmembrane region" description="Helical" evidence="2">
    <location>
        <begin position="34"/>
        <end position="53"/>
    </location>
</feature>
<evidence type="ECO:0000256" key="1">
    <source>
        <dbReference type="SAM" id="MobiDB-lite"/>
    </source>
</evidence>
<feature type="transmembrane region" description="Helical" evidence="2">
    <location>
        <begin position="1078"/>
        <end position="1098"/>
    </location>
</feature>
<evidence type="ECO:0000313" key="4">
    <source>
        <dbReference type="Proteomes" id="UP001043456"/>
    </source>
</evidence>
<feature type="transmembrane region" description="Helical" evidence="2">
    <location>
        <begin position="729"/>
        <end position="752"/>
    </location>
</feature>
<comment type="caution">
    <text evidence="3">The sequence shown here is derived from an EMBL/GenBank/DDBJ whole genome shotgun (WGS) entry which is preliminary data.</text>
</comment>
<dbReference type="PANTHER" id="PTHR37544:SF3">
    <property type="entry name" value="SPRAY"/>
    <property type="match status" value="1"/>
</dbReference>
<feature type="transmembrane region" description="Helical" evidence="2">
    <location>
        <begin position="148"/>
        <end position="173"/>
    </location>
</feature>
<protein>
    <submittedName>
        <fullName evidence="3">Uncharacterized protein</fullName>
    </submittedName>
</protein>